<keyword evidence="2" id="KW-1185">Reference proteome</keyword>
<evidence type="ECO:0000313" key="2">
    <source>
        <dbReference type="Proteomes" id="UP000007934"/>
    </source>
</evidence>
<sequence length="544" mass="63050">MPLAWSRDSDNYVRFLRKRLRHHLGLYTDIRDKYKLNIGEKILKSQAYAYARHEADKHFTLVGEAILKFVVGFVLQVVSVILSAGVNARESGGEGFKEEVAMGLASSVLDFVANVTQSALQENAQASLEFYAKISASLQQARDLIHGLDQSAHNRVSSLIYQPYSIFPKGAIWEAQKPGSLGFVAGLEGYDPTKGIQGTYQESLKAEQLNNRAHRHLGGNTNYDPLNLPFPKARFEENFRRVMESIKAGLEKRQKEIKEGFKELCANYFGAFDTSIPQRLFNEHMRAEIHPRINQLNIRSFLEKMKYYPNGERLPLFDSMAYPKPLELPQNEHARQGRITIVQRENRGKAWLQDKRAPGGWTNADVKYFDRTFVFGANGRMLEASEEFDYSFVVVKDYTFWKEKKHYEGHVKRELRGFEKGKLVILERQRKRALPKKSAQVLEYEKIRGVEPPPLSLEEEIKLKEAYDAYIKAFWGCFEIELLGVTDNNRPLRYAREKGWNSGDVFFYTPQKNLSELEKKKQNMFKEFIYWFFLKIDEEALKDF</sequence>
<gene>
    <name evidence="1" type="ordered locus">Hfelis_10410</name>
</gene>
<name>E7AD07_HELFC</name>
<organism evidence="1 2">
    <name type="scientific">Helicobacter felis (strain ATCC 49179 / CCUG 28539 / NCTC 12436 / CS1)</name>
    <dbReference type="NCBI Taxonomy" id="936155"/>
    <lineage>
        <taxon>Bacteria</taxon>
        <taxon>Pseudomonadati</taxon>
        <taxon>Campylobacterota</taxon>
        <taxon>Epsilonproteobacteria</taxon>
        <taxon>Campylobacterales</taxon>
        <taxon>Helicobacteraceae</taxon>
        <taxon>Helicobacter</taxon>
    </lineage>
</organism>
<dbReference type="KEGG" id="hfe:HFELIS_10410"/>
<dbReference type="EMBL" id="FQ670179">
    <property type="protein sequence ID" value="CBY83125.1"/>
    <property type="molecule type" value="Genomic_DNA"/>
</dbReference>
<accession>E7AD07</accession>
<protein>
    <submittedName>
        <fullName evidence="1">Uncharacterized protein</fullName>
    </submittedName>
</protein>
<dbReference type="STRING" id="936155.HFELIS_10410"/>
<dbReference type="AlphaFoldDB" id="E7AD07"/>
<dbReference type="Proteomes" id="UP000007934">
    <property type="component" value="Chromosome"/>
</dbReference>
<dbReference type="HOGENOM" id="CLU_500359_0_0_7"/>
<evidence type="ECO:0000313" key="1">
    <source>
        <dbReference type="EMBL" id="CBY83125.1"/>
    </source>
</evidence>
<reference evidence="1 2" key="1">
    <citation type="journal article" date="2011" name="Genome Biol. Evol.">
        <title>Comparative whole genome sequence analysis of the carcinogenic bacterial model pathogen Helicobacter felis.</title>
        <authorList>
            <person name="Arnold I.C."/>
            <person name="Zigova Z."/>
            <person name="Holden M."/>
            <person name="Lawley T.D."/>
            <person name="Rad R."/>
            <person name="Dougan G."/>
            <person name="Falkow S."/>
            <person name="Bentley S.D."/>
            <person name="Muller A."/>
        </authorList>
    </citation>
    <scope>NUCLEOTIDE SEQUENCE [LARGE SCALE GENOMIC DNA]</scope>
    <source>
        <strain evidence="2">ATCC 49179 / CCUG 28539 / NCTC 12436 / CS1</strain>
    </source>
</reference>
<proteinExistence type="predicted"/>